<dbReference type="EMBL" id="FLUL01000001">
    <property type="protein sequence ID" value="SBV92550.1"/>
    <property type="molecule type" value="Genomic_DNA"/>
</dbReference>
<proteinExistence type="predicted"/>
<sequence>MAEKYIQKAVTFVTFLVKFVIGYRDAQPECKRSDQVMSSSYWYIIVGINYAKDMCCFNGEIHVGS</sequence>
<dbReference type="AlphaFoldDB" id="A0A212IZD9"/>
<gene>
    <name evidence="1" type="ORF">KL86DYS2_10383</name>
</gene>
<reference evidence="1" key="1">
    <citation type="submission" date="2016-04" db="EMBL/GenBank/DDBJ databases">
        <authorList>
            <person name="Evans L.H."/>
            <person name="Alamgir A."/>
            <person name="Owens N."/>
            <person name="Weber N.D."/>
            <person name="Virtaneva K."/>
            <person name="Barbian K."/>
            <person name="Babar A."/>
            <person name="Rosenke K."/>
        </authorList>
    </citation>
    <scope>NUCLEOTIDE SEQUENCE</scope>
    <source>
        <strain evidence="1">86-2</strain>
    </source>
</reference>
<evidence type="ECO:0000313" key="1">
    <source>
        <dbReference type="EMBL" id="SBV92550.1"/>
    </source>
</evidence>
<protein>
    <submittedName>
        <fullName evidence="1">Uncharacterized protein</fullName>
    </submittedName>
</protein>
<organism evidence="1">
    <name type="scientific">uncultured Dysgonomonas sp</name>
    <dbReference type="NCBI Taxonomy" id="206096"/>
    <lineage>
        <taxon>Bacteria</taxon>
        <taxon>Pseudomonadati</taxon>
        <taxon>Bacteroidota</taxon>
        <taxon>Bacteroidia</taxon>
        <taxon>Bacteroidales</taxon>
        <taxon>Dysgonomonadaceae</taxon>
        <taxon>Dysgonomonas</taxon>
        <taxon>environmental samples</taxon>
    </lineage>
</organism>
<accession>A0A212IZD9</accession>
<name>A0A212IZD9_9BACT</name>